<feature type="transmembrane region" description="Helical" evidence="1">
    <location>
        <begin position="224"/>
        <end position="244"/>
    </location>
</feature>
<gene>
    <name evidence="2" type="ORF">M670_00550</name>
</gene>
<dbReference type="InterPro" id="IPR014231">
    <property type="entry name" value="Spore_YpjB"/>
</dbReference>
<dbReference type="EMBL" id="JJRY01000001">
    <property type="protein sequence ID" value="KEF40523.1"/>
    <property type="molecule type" value="Genomic_DNA"/>
</dbReference>
<dbReference type="Proteomes" id="UP000027936">
    <property type="component" value="Unassembled WGS sequence"/>
</dbReference>
<evidence type="ECO:0000313" key="3">
    <source>
        <dbReference type="Proteomes" id="UP000027936"/>
    </source>
</evidence>
<keyword evidence="1" id="KW-0472">Membrane</keyword>
<dbReference type="NCBIfam" id="TIGR02878">
    <property type="entry name" value="spore_ypjB"/>
    <property type="match status" value="1"/>
</dbReference>
<keyword evidence="1" id="KW-1133">Transmembrane helix</keyword>
<evidence type="ECO:0000256" key="1">
    <source>
        <dbReference type="SAM" id="Phobius"/>
    </source>
</evidence>
<organism evidence="2 3">
    <name type="scientific">Schinkia azotoformans MEV2011</name>
    <dbReference type="NCBI Taxonomy" id="1348973"/>
    <lineage>
        <taxon>Bacteria</taxon>
        <taxon>Bacillati</taxon>
        <taxon>Bacillota</taxon>
        <taxon>Bacilli</taxon>
        <taxon>Bacillales</taxon>
        <taxon>Bacillaceae</taxon>
        <taxon>Calidifontibacillus/Schinkia group</taxon>
        <taxon>Schinkia</taxon>
    </lineage>
</organism>
<comment type="caution">
    <text evidence="2">The sequence shown here is derived from an EMBL/GenBank/DDBJ whole genome shotgun (WGS) entry which is preliminary data.</text>
</comment>
<dbReference type="Pfam" id="PF09577">
    <property type="entry name" value="Spore_YpjB"/>
    <property type="match status" value="1"/>
</dbReference>
<proteinExistence type="predicted"/>
<dbReference type="OrthoDB" id="2988195at2"/>
<evidence type="ECO:0000313" key="2">
    <source>
        <dbReference type="EMBL" id="KEF40523.1"/>
    </source>
</evidence>
<dbReference type="RefSeq" id="WP_035192976.1">
    <property type="nucleotide sequence ID" value="NZ_JJRY01000001.1"/>
</dbReference>
<dbReference type="AlphaFoldDB" id="A0A072NUH8"/>
<accession>A0A072NUH8</accession>
<sequence length="260" mass="30427">MTKKIVMVFVFLLFVIPQQMIYANNNNSWTYLDNMADKALILTKQEKFDQAKQVLEQFSEQFLKTYPKEDHITMNALRVISISNDEAVKALTAVSLEHKERVRKVTQLRLALDALHSEHQPLWMEMEKPVLDSFKQMKEAALDEDKGKFKLLFNVFTTNIDTIYPSLVISLDPEAISRLDSHIRFLSDYERVDEKNKENHLKIMEKDMYKLFGKTITDETDPSLIWVMMTTGSIILSVLLYVGLKKFKAEHIITIKYRNR</sequence>
<reference evidence="2 3" key="1">
    <citation type="submission" date="2014-04" db="EMBL/GenBank/DDBJ databases">
        <title>Draft genome sequence of Bacillus azotoformans MEV2011, a (co-) denitrifying strain unable to grow in the presence of oxygen.</title>
        <authorList>
            <person name="Nielsen M."/>
            <person name="Schreiber L."/>
            <person name="Finster K."/>
            <person name="Schramm A."/>
        </authorList>
    </citation>
    <scope>NUCLEOTIDE SEQUENCE [LARGE SCALE GENOMIC DNA]</scope>
    <source>
        <strain evidence="2 3">MEV2011</strain>
    </source>
</reference>
<dbReference type="PATRIC" id="fig|1348973.3.peg.534"/>
<keyword evidence="1" id="KW-0812">Transmembrane</keyword>
<protein>
    <submittedName>
        <fullName evidence="2">Sporulation protein YpjB</fullName>
    </submittedName>
</protein>
<name>A0A072NUH8_SCHAZ</name>